<dbReference type="AlphaFoldDB" id="A0AAX0RQQ0"/>
<evidence type="ECO:0000256" key="4">
    <source>
        <dbReference type="ARBA" id="ARBA00023239"/>
    </source>
</evidence>
<dbReference type="InterPro" id="IPR015424">
    <property type="entry name" value="PyrdxlP-dep_Trfase"/>
</dbReference>
<dbReference type="RefSeq" id="WP_098177523.1">
    <property type="nucleotide sequence ID" value="NZ_NUEQ01000095.1"/>
</dbReference>
<sequence length="47" mass="5494">MLILCSPHNPVGRVWTREELTRLGEICLKNNILIVSDEIHFDLVYNE</sequence>
<reference evidence="7 8" key="1">
    <citation type="submission" date="2017-09" db="EMBL/GenBank/DDBJ databases">
        <title>Large-scale bioinformatics analysis of Bacillus genomes uncovers conserved roles of natural products in bacterial physiology.</title>
        <authorList>
            <consortium name="Agbiome Team Llc"/>
            <person name="Bleich R.M."/>
            <person name="Kirk G.J."/>
            <person name="Santa Maria K.C."/>
            <person name="Allen S.E."/>
            <person name="Farag S."/>
            <person name="Shank E.A."/>
            <person name="Bowers A."/>
        </authorList>
    </citation>
    <scope>NUCLEOTIDE SEQUENCE [LARGE SCALE GENOMIC DNA]</scope>
    <source>
        <strain evidence="7 8">AFS003229</strain>
    </source>
</reference>
<name>A0AAX0RQQ0_9BACI</name>
<proteinExistence type="inferred from homology"/>
<dbReference type="Gene3D" id="3.40.640.10">
    <property type="entry name" value="Type I PLP-dependent aspartate aminotransferase-like (Major domain)"/>
    <property type="match status" value="1"/>
</dbReference>
<accession>A0AAX0RQQ0</accession>
<dbReference type="InterPro" id="IPR051798">
    <property type="entry name" value="Class-II_PLP-Dep_Aminotrans"/>
</dbReference>
<dbReference type="Pfam" id="PF00155">
    <property type="entry name" value="Aminotran_1_2"/>
    <property type="match status" value="1"/>
</dbReference>
<protein>
    <recommendedName>
        <fullName evidence="2">cysteine-S-conjugate beta-lyase</fullName>
        <ecNumber evidence="2">4.4.1.13</ecNumber>
    </recommendedName>
</protein>
<keyword evidence="3" id="KW-0663">Pyridoxal phosphate</keyword>
<dbReference type="PANTHER" id="PTHR43525">
    <property type="entry name" value="PROTEIN MALY"/>
    <property type="match status" value="1"/>
</dbReference>
<evidence type="ECO:0000256" key="5">
    <source>
        <dbReference type="ARBA" id="ARBA00037974"/>
    </source>
</evidence>
<dbReference type="EMBL" id="NUEQ01000095">
    <property type="protein sequence ID" value="PEJ27856.1"/>
    <property type="molecule type" value="Genomic_DNA"/>
</dbReference>
<dbReference type="GO" id="GO:0047804">
    <property type="term" value="F:cysteine-S-conjugate beta-lyase activity"/>
    <property type="evidence" value="ECO:0007669"/>
    <property type="project" value="UniProtKB-EC"/>
</dbReference>
<gene>
    <name evidence="7" type="ORF">CN689_23075</name>
</gene>
<dbReference type="GO" id="GO:0030170">
    <property type="term" value="F:pyridoxal phosphate binding"/>
    <property type="evidence" value="ECO:0007669"/>
    <property type="project" value="InterPro"/>
</dbReference>
<dbReference type="SUPFAM" id="SSF53383">
    <property type="entry name" value="PLP-dependent transferases"/>
    <property type="match status" value="1"/>
</dbReference>
<comment type="similarity">
    <text evidence="5">Belongs to the class-II pyridoxal-phosphate-dependent aminotransferase family. MalY/PatB cystathionine beta-lyase subfamily.</text>
</comment>
<evidence type="ECO:0000313" key="7">
    <source>
        <dbReference type="EMBL" id="PEJ27856.1"/>
    </source>
</evidence>
<comment type="cofactor">
    <cofactor evidence="1">
        <name>pyridoxal 5'-phosphate</name>
        <dbReference type="ChEBI" id="CHEBI:597326"/>
    </cofactor>
</comment>
<feature type="domain" description="Aminotransferase class I/classII large" evidence="6">
    <location>
        <begin position="1"/>
        <end position="46"/>
    </location>
</feature>
<evidence type="ECO:0000256" key="3">
    <source>
        <dbReference type="ARBA" id="ARBA00022898"/>
    </source>
</evidence>
<dbReference type="InterPro" id="IPR015421">
    <property type="entry name" value="PyrdxlP-dep_Trfase_major"/>
</dbReference>
<evidence type="ECO:0000256" key="2">
    <source>
        <dbReference type="ARBA" id="ARBA00012224"/>
    </source>
</evidence>
<comment type="caution">
    <text evidence="7">The sequence shown here is derived from an EMBL/GenBank/DDBJ whole genome shotgun (WGS) entry which is preliminary data.</text>
</comment>
<evidence type="ECO:0000256" key="1">
    <source>
        <dbReference type="ARBA" id="ARBA00001933"/>
    </source>
</evidence>
<dbReference type="InterPro" id="IPR004839">
    <property type="entry name" value="Aminotransferase_I/II_large"/>
</dbReference>
<organism evidence="7 8">
    <name type="scientific">Peribacillus butanolivorans</name>
    <dbReference type="NCBI Taxonomy" id="421767"/>
    <lineage>
        <taxon>Bacteria</taxon>
        <taxon>Bacillati</taxon>
        <taxon>Bacillota</taxon>
        <taxon>Bacilli</taxon>
        <taxon>Bacillales</taxon>
        <taxon>Bacillaceae</taxon>
        <taxon>Peribacillus</taxon>
    </lineage>
</organism>
<dbReference type="Proteomes" id="UP000220106">
    <property type="component" value="Unassembled WGS sequence"/>
</dbReference>
<evidence type="ECO:0000313" key="8">
    <source>
        <dbReference type="Proteomes" id="UP000220106"/>
    </source>
</evidence>
<dbReference type="EC" id="4.4.1.13" evidence="2"/>
<dbReference type="PANTHER" id="PTHR43525:SF1">
    <property type="entry name" value="PROTEIN MALY"/>
    <property type="match status" value="1"/>
</dbReference>
<keyword evidence="4" id="KW-0456">Lyase</keyword>
<evidence type="ECO:0000259" key="6">
    <source>
        <dbReference type="Pfam" id="PF00155"/>
    </source>
</evidence>